<feature type="region of interest" description="Disordered" evidence="2">
    <location>
        <begin position="412"/>
        <end position="484"/>
    </location>
</feature>
<keyword evidence="1" id="KW-0175">Coiled coil</keyword>
<organism evidence="4">
    <name type="scientific">Vanderwaltozyma polyspora (strain ATCC 22028 / DSM 70294 / BCRC 21397 / CBS 2163 / NBRC 10782 / NRRL Y-8283 / UCD 57-17)</name>
    <name type="common">Kluyveromyces polysporus</name>
    <dbReference type="NCBI Taxonomy" id="436907"/>
    <lineage>
        <taxon>Eukaryota</taxon>
        <taxon>Fungi</taxon>
        <taxon>Dikarya</taxon>
        <taxon>Ascomycota</taxon>
        <taxon>Saccharomycotina</taxon>
        <taxon>Saccharomycetes</taxon>
        <taxon>Saccharomycetales</taxon>
        <taxon>Saccharomycetaceae</taxon>
        <taxon>Vanderwaltozyma</taxon>
    </lineage>
</organism>
<evidence type="ECO:0000256" key="1">
    <source>
        <dbReference type="SAM" id="Coils"/>
    </source>
</evidence>
<reference evidence="3 4" key="1">
    <citation type="journal article" date="2007" name="Proc. Natl. Acad. Sci. U.S.A.">
        <title>Independent sorting-out of thousands of duplicated gene pairs in two yeast species descended from a whole-genome duplication.</title>
        <authorList>
            <person name="Scannell D.R."/>
            <person name="Frank A.C."/>
            <person name="Conant G.C."/>
            <person name="Byrne K.P."/>
            <person name="Woolfit M."/>
            <person name="Wolfe K.H."/>
        </authorList>
    </citation>
    <scope>NUCLEOTIDE SEQUENCE [LARGE SCALE GENOMIC DNA]</scope>
    <source>
        <strain evidence="4">ATCC 22028 / DSM 70294 / BCRC 21397 / CBS 2163 / NBRC 10782 / NRRL Y-8283 / UCD 57-17</strain>
    </source>
</reference>
<dbReference type="FunCoup" id="A7TP67">
    <property type="interactions" value="162"/>
</dbReference>
<dbReference type="HOGENOM" id="CLU_055876_0_0_1"/>
<dbReference type="AlphaFoldDB" id="A7TP67"/>
<evidence type="ECO:0000313" key="4">
    <source>
        <dbReference type="Proteomes" id="UP000000267"/>
    </source>
</evidence>
<evidence type="ECO:0000313" key="3">
    <source>
        <dbReference type="EMBL" id="EDO15918.1"/>
    </source>
</evidence>
<dbReference type="RefSeq" id="XP_001643776.1">
    <property type="nucleotide sequence ID" value="XM_001643726.1"/>
</dbReference>
<keyword evidence="4" id="KW-1185">Reference proteome</keyword>
<feature type="coiled-coil region" evidence="1">
    <location>
        <begin position="271"/>
        <end position="407"/>
    </location>
</feature>
<sequence length="484" mass="57582">MFQAFQPPCIFETAPIFNPFFNDRIVEQERFRRYCHQQKAENTELKYDIIQKSDNKLILSLYANIPEDVYKRELVEQLTAIEAELNKPGYKVVQDLFGNQYLVEQNLNEFELRREAMNTLDINSVNKKAAKIAFKNFKIELNNLGNEIHVANENLGISKVFSIPNIEDINVSDLSTVDGNHRFDKLAVLKIEISLKNESVETQKLSTFSIPILGRDEELSLDKLIAWSHKKAQELTDETTISKKKEDVKVQGENDERQKRICEKKAYMIEKQKIKKELKKQDEIKRQQELQRQQELKKQELQRQQELKEQEELRKLELKKQEELKRQEQLRRQEELRRQEIERKEQQRRELLRQQELKLAELKRKQEAELKELERQQRLQREALKLQKEEEARLNEEKRQIDLEKQREMLNEMFKNDAPRKTLTVDESVLESDDELTTTLSNASESKRRSSSTPSLEDIEDEEDNRYRESLKRSPSGNVLLEDI</sequence>
<dbReference type="eggNOG" id="ENOG502S308">
    <property type="taxonomic scope" value="Eukaryota"/>
</dbReference>
<dbReference type="KEGG" id="vpo:Kpol_480p5"/>
<dbReference type="EMBL" id="DS480439">
    <property type="protein sequence ID" value="EDO15918.1"/>
    <property type="molecule type" value="Genomic_DNA"/>
</dbReference>
<dbReference type="PhylomeDB" id="A7TP67"/>
<dbReference type="OMA" id="MACANEL"/>
<name>A7TP67_VANPO</name>
<proteinExistence type="predicted"/>
<evidence type="ECO:0000256" key="2">
    <source>
        <dbReference type="SAM" id="MobiDB-lite"/>
    </source>
</evidence>
<dbReference type="STRING" id="436907.A7TP67"/>
<gene>
    <name evidence="3" type="ORF">Kpol_480p5</name>
</gene>
<dbReference type="OrthoDB" id="4067212at2759"/>
<protein>
    <submittedName>
        <fullName evidence="3">Uncharacterized protein</fullName>
    </submittedName>
</protein>
<dbReference type="InParanoid" id="A7TP67"/>
<dbReference type="Proteomes" id="UP000000267">
    <property type="component" value="Unassembled WGS sequence"/>
</dbReference>
<accession>A7TP67</accession>
<dbReference type="GeneID" id="5544037"/>
<feature type="compositionally biased region" description="Basic and acidic residues" evidence="2">
    <location>
        <begin position="412"/>
        <end position="424"/>
    </location>
</feature>